<dbReference type="RefSeq" id="WP_254577364.1">
    <property type="nucleotide sequence ID" value="NZ_CP100595.1"/>
</dbReference>
<keyword evidence="2" id="KW-0813">Transport</keyword>
<feature type="transmembrane region" description="Helical" evidence="7">
    <location>
        <begin position="157"/>
        <end position="175"/>
    </location>
</feature>
<dbReference type="EMBL" id="CP100595">
    <property type="protein sequence ID" value="UTJ07185.1"/>
    <property type="molecule type" value="Genomic_DNA"/>
</dbReference>
<gene>
    <name evidence="9" type="ORF">NJU99_03605</name>
</gene>
<evidence type="ECO:0000256" key="7">
    <source>
        <dbReference type="SAM" id="Phobius"/>
    </source>
</evidence>
<organism evidence="9 10">
    <name type="scientific">Arcobacter roscoffensis</name>
    <dbReference type="NCBI Taxonomy" id="2961520"/>
    <lineage>
        <taxon>Bacteria</taxon>
        <taxon>Pseudomonadati</taxon>
        <taxon>Campylobacterota</taxon>
        <taxon>Epsilonproteobacteria</taxon>
        <taxon>Campylobacterales</taxon>
        <taxon>Arcobacteraceae</taxon>
        <taxon>Arcobacter</taxon>
    </lineage>
</organism>
<evidence type="ECO:0000259" key="8">
    <source>
        <dbReference type="Pfam" id="PF01794"/>
    </source>
</evidence>
<evidence type="ECO:0000256" key="6">
    <source>
        <dbReference type="ARBA" id="ARBA00023136"/>
    </source>
</evidence>
<reference evidence="9" key="1">
    <citation type="submission" date="2022-07" db="EMBL/GenBank/DDBJ databases">
        <title>Arcobacter roscoffensis sp. nov., a marine bacterium isolated from coastal seawater collected from Roscoff, France.</title>
        <authorList>
            <person name="Pascual J."/>
            <person name="Lepeaux C."/>
            <person name="Methner A."/>
            <person name="Overmann J."/>
        </authorList>
    </citation>
    <scope>NUCLEOTIDE SEQUENCE</scope>
    <source>
        <strain evidence="9">ARW1-2F2</strain>
    </source>
</reference>
<dbReference type="InterPro" id="IPR013130">
    <property type="entry name" value="Fe3_Rdtase_TM_dom"/>
</dbReference>
<feature type="transmembrane region" description="Helical" evidence="7">
    <location>
        <begin position="104"/>
        <end position="121"/>
    </location>
</feature>
<keyword evidence="6 7" id="KW-0472">Membrane</keyword>
<feature type="transmembrane region" description="Helical" evidence="7">
    <location>
        <begin position="133"/>
        <end position="151"/>
    </location>
</feature>
<keyword evidence="5" id="KW-0408">Iron</keyword>
<feature type="transmembrane region" description="Helical" evidence="7">
    <location>
        <begin position="33"/>
        <end position="55"/>
    </location>
</feature>
<evidence type="ECO:0000256" key="1">
    <source>
        <dbReference type="ARBA" id="ARBA00004141"/>
    </source>
</evidence>
<dbReference type="PANTHER" id="PTHR36964">
    <property type="entry name" value="PROTEIN-METHIONINE-SULFOXIDE REDUCTASE HEME-BINDING SUBUNIT MSRQ"/>
    <property type="match status" value="1"/>
</dbReference>
<dbReference type="Proteomes" id="UP001060012">
    <property type="component" value="Chromosome"/>
</dbReference>
<evidence type="ECO:0000256" key="5">
    <source>
        <dbReference type="ARBA" id="ARBA00023004"/>
    </source>
</evidence>
<evidence type="ECO:0000313" key="9">
    <source>
        <dbReference type="EMBL" id="UTJ07185.1"/>
    </source>
</evidence>
<name>A0ABY5E605_9BACT</name>
<dbReference type="PANTHER" id="PTHR36964:SF1">
    <property type="entry name" value="PROTEIN-METHIONINE-SULFOXIDE REDUCTASE HEME-BINDING SUBUNIT MSRQ"/>
    <property type="match status" value="1"/>
</dbReference>
<evidence type="ECO:0000313" key="10">
    <source>
        <dbReference type="Proteomes" id="UP001060012"/>
    </source>
</evidence>
<proteinExistence type="predicted"/>
<dbReference type="Pfam" id="PF01794">
    <property type="entry name" value="Ferric_reduct"/>
    <property type="match status" value="1"/>
</dbReference>
<accession>A0ABY5E605</accession>
<dbReference type="InterPro" id="IPR022837">
    <property type="entry name" value="MsrQ-like"/>
</dbReference>
<feature type="transmembrane region" description="Helical" evidence="7">
    <location>
        <begin position="7"/>
        <end position="27"/>
    </location>
</feature>
<evidence type="ECO:0000256" key="4">
    <source>
        <dbReference type="ARBA" id="ARBA00022989"/>
    </source>
</evidence>
<evidence type="ECO:0000256" key="3">
    <source>
        <dbReference type="ARBA" id="ARBA00022692"/>
    </source>
</evidence>
<feature type="transmembrane region" description="Helical" evidence="7">
    <location>
        <begin position="67"/>
        <end position="84"/>
    </location>
</feature>
<protein>
    <submittedName>
        <fullName evidence="9">Ferric reductase-like transmembrane domain-containing protein</fullName>
    </submittedName>
</protein>
<keyword evidence="4 7" id="KW-1133">Transmembrane helix</keyword>
<feature type="domain" description="Ferric oxidoreductase" evidence="8">
    <location>
        <begin position="44"/>
        <end position="144"/>
    </location>
</feature>
<keyword evidence="3 7" id="KW-0812">Transmembrane</keyword>
<sequence>MMKRLAIHITLFLPLIFLLVQLFIIEVNDPVKYIYTISGIVSTVILFFSITISLIKKRVNLLKYRRAIGLWGFFYALVHMINFVVFDAQFDIYFILEETFDKPFIYLGMIAFFILLFMAATSTRKLFRKYSKYHASVYLALLLITIHFVMAQKTIDIDMFCYIAVILVIGYYKLLQIIVKNSKVYTS</sequence>
<keyword evidence="10" id="KW-1185">Reference proteome</keyword>
<comment type="subcellular location">
    <subcellularLocation>
        <location evidence="1">Membrane</location>
        <topology evidence="1">Multi-pass membrane protein</topology>
    </subcellularLocation>
</comment>
<evidence type="ECO:0000256" key="2">
    <source>
        <dbReference type="ARBA" id="ARBA00022448"/>
    </source>
</evidence>